<dbReference type="SUPFAM" id="SSF53098">
    <property type="entry name" value="Ribonuclease H-like"/>
    <property type="match status" value="1"/>
</dbReference>
<dbReference type="InterPro" id="IPR012337">
    <property type="entry name" value="RNaseH-like_sf"/>
</dbReference>
<name>A0A166R9X5_9AGAM</name>
<dbReference type="EMBL" id="KV417505">
    <property type="protein sequence ID" value="KZP28056.1"/>
    <property type="molecule type" value="Genomic_DNA"/>
</dbReference>
<dbReference type="Proteomes" id="UP000076532">
    <property type="component" value="Unassembled WGS sequence"/>
</dbReference>
<feature type="non-terminal residue" evidence="2">
    <location>
        <position position="165"/>
    </location>
</feature>
<feature type="non-terminal residue" evidence="2">
    <location>
        <position position="1"/>
    </location>
</feature>
<feature type="signal peptide" evidence="1">
    <location>
        <begin position="1"/>
        <end position="20"/>
    </location>
</feature>
<evidence type="ECO:0000313" key="2">
    <source>
        <dbReference type="EMBL" id="KZP28056.1"/>
    </source>
</evidence>
<evidence type="ECO:0000256" key="1">
    <source>
        <dbReference type="SAM" id="SignalP"/>
    </source>
</evidence>
<keyword evidence="1" id="KW-0732">Signal</keyword>
<reference evidence="2 3" key="1">
    <citation type="journal article" date="2016" name="Mol. Biol. Evol.">
        <title>Comparative Genomics of Early-Diverging Mushroom-Forming Fungi Provides Insights into the Origins of Lignocellulose Decay Capabilities.</title>
        <authorList>
            <person name="Nagy L.G."/>
            <person name="Riley R."/>
            <person name="Tritt A."/>
            <person name="Adam C."/>
            <person name="Daum C."/>
            <person name="Floudas D."/>
            <person name="Sun H."/>
            <person name="Yadav J.S."/>
            <person name="Pangilinan J."/>
            <person name="Larsson K.H."/>
            <person name="Matsuura K."/>
            <person name="Barry K."/>
            <person name="Labutti K."/>
            <person name="Kuo R."/>
            <person name="Ohm R.A."/>
            <person name="Bhattacharya S.S."/>
            <person name="Shirouzu T."/>
            <person name="Yoshinaga Y."/>
            <person name="Martin F.M."/>
            <person name="Grigoriev I.V."/>
            <person name="Hibbett D.S."/>
        </authorList>
    </citation>
    <scope>NUCLEOTIDE SEQUENCE [LARGE SCALE GENOMIC DNA]</scope>
    <source>
        <strain evidence="2 3">CBS 109695</strain>
    </source>
</reference>
<accession>A0A166R9X5</accession>
<proteinExistence type="predicted"/>
<dbReference type="OrthoDB" id="3257713at2759"/>
<dbReference type="AlphaFoldDB" id="A0A166R9X5"/>
<evidence type="ECO:0000313" key="3">
    <source>
        <dbReference type="Proteomes" id="UP000076532"/>
    </source>
</evidence>
<feature type="chain" id="PRO_5007879031" evidence="1">
    <location>
        <begin position="21"/>
        <end position="165"/>
    </location>
</feature>
<protein>
    <submittedName>
        <fullName evidence="2">Uncharacterized protein</fullName>
    </submittedName>
</protein>
<dbReference type="STRING" id="436010.A0A166R9X5"/>
<keyword evidence="3" id="KW-1185">Reference proteome</keyword>
<sequence length="165" mass="18491">FSGDLCKLFVACSFLWLAVGNPQMHLFTDKWMPGMAIPDRRVLSGRVLDSEVARVEMQLADKVNGKLGTGQCDGWKNVAKTNVITSMMTVENEPYLVCTHNVQGEPKTGDKLLELVVSDIQFILQKFRVSIIAWCTDDGPDGKKARRLLREKFSSMVVSVCWAHQ</sequence>
<gene>
    <name evidence="2" type="ORF">FIBSPDRAFT_692517</name>
</gene>
<organism evidence="2 3">
    <name type="scientific">Athelia psychrophila</name>
    <dbReference type="NCBI Taxonomy" id="1759441"/>
    <lineage>
        <taxon>Eukaryota</taxon>
        <taxon>Fungi</taxon>
        <taxon>Dikarya</taxon>
        <taxon>Basidiomycota</taxon>
        <taxon>Agaricomycotina</taxon>
        <taxon>Agaricomycetes</taxon>
        <taxon>Agaricomycetidae</taxon>
        <taxon>Atheliales</taxon>
        <taxon>Atheliaceae</taxon>
        <taxon>Athelia</taxon>
    </lineage>
</organism>